<dbReference type="EMBL" id="JAIUJS010000002">
    <property type="protein sequence ID" value="MCA0152523.1"/>
    <property type="molecule type" value="Genomic_DNA"/>
</dbReference>
<organism evidence="1 2">
    <name type="scientific">Winogradskyella vincentii</name>
    <dbReference type="NCBI Taxonomy" id="2877122"/>
    <lineage>
        <taxon>Bacteria</taxon>
        <taxon>Pseudomonadati</taxon>
        <taxon>Bacteroidota</taxon>
        <taxon>Flavobacteriia</taxon>
        <taxon>Flavobacteriales</taxon>
        <taxon>Flavobacteriaceae</taxon>
        <taxon>Winogradskyella</taxon>
    </lineage>
</organism>
<proteinExistence type="predicted"/>
<protein>
    <recommendedName>
        <fullName evidence="3">Restriction endonuclease</fullName>
    </recommendedName>
</protein>
<comment type="caution">
    <text evidence="1">The sequence shown here is derived from an EMBL/GenBank/DDBJ whole genome shotgun (WGS) entry which is preliminary data.</text>
</comment>
<dbReference type="RefSeq" id="WP_224477451.1">
    <property type="nucleotide sequence ID" value="NZ_JAIUJS010000002.1"/>
</dbReference>
<evidence type="ECO:0000313" key="1">
    <source>
        <dbReference type="EMBL" id="MCA0152523.1"/>
    </source>
</evidence>
<dbReference type="Proteomes" id="UP001198402">
    <property type="component" value="Unassembled WGS sequence"/>
</dbReference>
<sequence>MKLTQYGNIYFINSKVIFNPKPVKPSIINKSFQFAYEMAFGEGHHRVHRTGGTEQRSTLDIFRNTLQGKIAEAVVHEKLATNGILCEPVDYGVYGEGVWDDSDLDYSGIKISIKSAAHFSNLLLLEAEDWNKDGIYKPNNDNSEASALYDYFVLVRINPSTNVLFNDKMDNESLKTEINNQNWMYDIPGCCSLKTLKHIIVNDYVLPQNAMLNGKTKMDAANYYIQTGSLKSIDRLISNLKETLN</sequence>
<reference evidence="2" key="1">
    <citation type="submission" date="2023-07" db="EMBL/GenBank/DDBJ databases">
        <authorList>
            <person name="Yue Y."/>
        </authorList>
    </citation>
    <scope>NUCLEOTIDE SEQUENCE [LARGE SCALE GENOMIC DNA]</scope>
    <source>
        <strain evidence="2">2Y89</strain>
    </source>
</reference>
<keyword evidence="2" id="KW-1185">Reference proteome</keyword>
<accession>A0ABS7XXX7</accession>
<gene>
    <name evidence="1" type="ORF">LBV24_04800</name>
</gene>
<evidence type="ECO:0008006" key="3">
    <source>
        <dbReference type="Google" id="ProtNLM"/>
    </source>
</evidence>
<evidence type="ECO:0000313" key="2">
    <source>
        <dbReference type="Proteomes" id="UP001198402"/>
    </source>
</evidence>
<name>A0ABS7XXX7_9FLAO</name>